<organism evidence="2 3">
    <name type="scientific">Linum trigynum</name>
    <dbReference type="NCBI Taxonomy" id="586398"/>
    <lineage>
        <taxon>Eukaryota</taxon>
        <taxon>Viridiplantae</taxon>
        <taxon>Streptophyta</taxon>
        <taxon>Embryophyta</taxon>
        <taxon>Tracheophyta</taxon>
        <taxon>Spermatophyta</taxon>
        <taxon>Magnoliopsida</taxon>
        <taxon>eudicotyledons</taxon>
        <taxon>Gunneridae</taxon>
        <taxon>Pentapetalae</taxon>
        <taxon>rosids</taxon>
        <taxon>fabids</taxon>
        <taxon>Malpighiales</taxon>
        <taxon>Linaceae</taxon>
        <taxon>Linum</taxon>
    </lineage>
</organism>
<proteinExistence type="predicted"/>
<dbReference type="AlphaFoldDB" id="A0AAV2C8Y8"/>
<accession>A0AAV2C8Y8</accession>
<dbReference type="EMBL" id="OZ034813">
    <property type="protein sequence ID" value="CAL1352699.1"/>
    <property type="molecule type" value="Genomic_DNA"/>
</dbReference>
<sequence length="262" mass="30199">MTVASMMNLDFDPANESAIPAETEQTKASYKDSFLGNKPGPPPFAGDDLMSDESGDEGDDDPECPTIRIKKSTNARVQQRWSRAITFRVLGGPWTINDHYIVSEPWRLDFDPDFDVINKTAVWVRLPHLPLAYFDEEILMDIGSKLGRVEKIDYNTSNGFRGNYARICVEIDLRKKPVSKYIFKRRVRCVEYEGLHTVCFECGHYDHLAEKWPTRNPVINQESREKRAEGVTDNSNQTIRPEVLEEFGPWMLATRPKRRKQQ</sequence>
<evidence type="ECO:0000313" key="2">
    <source>
        <dbReference type="EMBL" id="CAL1352699.1"/>
    </source>
</evidence>
<dbReference type="PANTHER" id="PTHR31286:SF99">
    <property type="entry name" value="DUF4283 DOMAIN-CONTAINING PROTEIN"/>
    <property type="match status" value="1"/>
</dbReference>
<gene>
    <name evidence="2" type="ORF">LTRI10_LOCUS650</name>
</gene>
<protein>
    <recommendedName>
        <fullName evidence="4">DUF4283 domain-containing protein</fullName>
    </recommendedName>
</protein>
<dbReference type="PANTHER" id="PTHR31286">
    <property type="entry name" value="GLYCINE-RICH CELL WALL STRUCTURAL PROTEIN 1.8-LIKE"/>
    <property type="match status" value="1"/>
</dbReference>
<evidence type="ECO:0008006" key="4">
    <source>
        <dbReference type="Google" id="ProtNLM"/>
    </source>
</evidence>
<feature type="region of interest" description="Disordered" evidence="1">
    <location>
        <begin position="1"/>
        <end position="66"/>
    </location>
</feature>
<dbReference type="InterPro" id="IPR040256">
    <property type="entry name" value="At4g02000-like"/>
</dbReference>
<feature type="compositionally biased region" description="Acidic residues" evidence="1">
    <location>
        <begin position="49"/>
        <end position="63"/>
    </location>
</feature>
<evidence type="ECO:0000256" key="1">
    <source>
        <dbReference type="SAM" id="MobiDB-lite"/>
    </source>
</evidence>
<dbReference type="Proteomes" id="UP001497516">
    <property type="component" value="Chromosome 1"/>
</dbReference>
<evidence type="ECO:0000313" key="3">
    <source>
        <dbReference type="Proteomes" id="UP001497516"/>
    </source>
</evidence>
<keyword evidence="3" id="KW-1185">Reference proteome</keyword>
<name>A0AAV2C8Y8_9ROSI</name>
<reference evidence="2 3" key="1">
    <citation type="submission" date="2024-04" db="EMBL/GenBank/DDBJ databases">
        <authorList>
            <person name="Fracassetti M."/>
        </authorList>
    </citation>
    <scope>NUCLEOTIDE SEQUENCE [LARGE SCALE GENOMIC DNA]</scope>
</reference>